<dbReference type="GO" id="GO:0005886">
    <property type="term" value="C:plasma membrane"/>
    <property type="evidence" value="ECO:0007669"/>
    <property type="project" value="UniProtKB-SubCell"/>
</dbReference>
<comment type="caution">
    <text evidence="7">The sequence shown here is derived from an EMBL/GenBank/DDBJ whole genome shotgun (WGS) entry which is preliminary data.</text>
</comment>
<comment type="subcellular location">
    <subcellularLocation>
        <location evidence="1">Cell membrane</location>
        <topology evidence="1">Multi-pass membrane protein</topology>
    </subcellularLocation>
</comment>
<evidence type="ECO:0000256" key="6">
    <source>
        <dbReference type="SAM" id="Phobius"/>
    </source>
</evidence>
<evidence type="ECO:0000313" key="8">
    <source>
        <dbReference type="Proteomes" id="UP000028523"/>
    </source>
</evidence>
<evidence type="ECO:0000313" key="7">
    <source>
        <dbReference type="EMBL" id="KFB07495.1"/>
    </source>
</evidence>
<sequence length="471" mass="51982">MNSNFMINFKTYKDSFIYSKKNRANFKSILFVILFILISFLVSLIILSILQYDFVRAIKHIFTIPFNDSVSKDFAVQIATYGMASLAFLFAYKTGLFNIGVTGQMLGAGLAIVGVGVQVGENVGQGAVVLTLIIAILTGAFVSLISGALKVLFNIHEVVSGIMINWIIFFLSKYLMGSGGDLYNDGLISKEIPQGMSIYDPTVSSSFVGAIIIFFVCTALVWFVLKYTVFGKKIKSVGLSKDASIYSGYNAKLLQLSSFAISGAIAGLLAVIVYAGSGDRAIPFPQSDNLPQYGFDGIAISLISFSNPIALIPVSVFLSIIKTSSAAAPPFPNSFGDLLLGIIMYGVAIFVLVYRYKPIAWIKKKLGKNPKHKNNFFVNKYTDTHKEYLNSVEKLLSNRNIELFLKNKEIDKNTSLIEKIKKRKVNSIEVNKNYLAEKEKLDQSKITLFKSFKMNVQIENPENKVELTGGE</sequence>
<accession>A0A084U3F9</accession>
<dbReference type="Pfam" id="PF02653">
    <property type="entry name" value="BPD_transp_2"/>
    <property type="match status" value="1"/>
</dbReference>
<keyword evidence="4 6" id="KW-1133">Transmembrane helix</keyword>
<feature type="transmembrane region" description="Helical" evidence="6">
    <location>
        <begin position="74"/>
        <end position="92"/>
    </location>
</feature>
<dbReference type="Proteomes" id="UP000028523">
    <property type="component" value="Unassembled WGS sequence"/>
</dbReference>
<proteinExistence type="predicted"/>
<evidence type="ECO:0000256" key="5">
    <source>
        <dbReference type="ARBA" id="ARBA00023136"/>
    </source>
</evidence>
<dbReference type="GeneID" id="96867207"/>
<evidence type="ECO:0000256" key="1">
    <source>
        <dbReference type="ARBA" id="ARBA00004651"/>
    </source>
</evidence>
<dbReference type="RefSeq" id="WP_004024603.1">
    <property type="nucleotide sequence ID" value="NZ_AWQU01000080.1"/>
</dbReference>
<evidence type="ECO:0000256" key="2">
    <source>
        <dbReference type="ARBA" id="ARBA00022475"/>
    </source>
</evidence>
<dbReference type="AlphaFoldDB" id="A0A084U3F9"/>
<protein>
    <submittedName>
        <fullName evidence="7">ABC transporter permease subunit</fullName>
    </submittedName>
</protein>
<dbReference type="CDD" id="cd06580">
    <property type="entry name" value="TM_PBP1_transp_TpRbsC_like"/>
    <property type="match status" value="1"/>
</dbReference>
<dbReference type="EMBL" id="AWQU01000080">
    <property type="protein sequence ID" value="KFB07495.1"/>
    <property type="molecule type" value="Genomic_DNA"/>
</dbReference>
<gene>
    <name evidence="7" type="ORF">P271_335</name>
</gene>
<keyword evidence="3 6" id="KW-0812">Transmembrane</keyword>
<feature type="transmembrane region" description="Helical" evidence="6">
    <location>
        <begin position="126"/>
        <end position="146"/>
    </location>
</feature>
<feature type="transmembrane region" description="Helical" evidence="6">
    <location>
        <begin position="29"/>
        <end position="54"/>
    </location>
</feature>
<evidence type="ECO:0000256" key="4">
    <source>
        <dbReference type="ARBA" id="ARBA00022989"/>
    </source>
</evidence>
<dbReference type="PANTHER" id="PTHR47089">
    <property type="entry name" value="ABC TRANSPORTER, PERMEASE PROTEIN"/>
    <property type="match status" value="1"/>
</dbReference>
<feature type="transmembrane region" description="Helical" evidence="6">
    <location>
        <begin position="99"/>
        <end position="120"/>
    </location>
</feature>
<feature type="transmembrane region" description="Helical" evidence="6">
    <location>
        <begin position="338"/>
        <end position="356"/>
    </location>
</feature>
<feature type="transmembrane region" description="Helical" evidence="6">
    <location>
        <begin position="297"/>
        <end position="318"/>
    </location>
</feature>
<evidence type="ECO:0000256" key="3">
    <source>
        <dbReference type="ARBA" id="ARBA00022692"/>
    </source>
</evidence>
<name>A0A084U3F9_MALIO</name>
<feature type="transmembrane region" description="Helical" evidence="6">
    <location>
        <begin position="158"/>
        <end position="176"/>
    </location>
</feature>
<keyword evidence="5 6" id="KW-0472">Membrane</keyword>
<dbReference type="InterPro" id="IPR001851">
    <property type="entry name" value="ABC_transp_permease"/>
</dbReference>
<feature type="transmembrane region" description="Helical" evidence="6">
    <location>
        <begin position="253"/>
        <end position="277"/>
    </location>
</feature>
<dbReference type="PANTHER" id="PTHR47089:SF1">
    <property type="entry name" value="GUANOSINE ABC TRANSPORTER PERMEASE PROTEIN NUPP"/>
    <property type="match status" value="1"/>
</dbReference>
<dbReference type="GO" id="GO:0022857">
    <property type="term" value="F:transmembrane transporter activity"/>
    <property type="evidence" value="ECO:0007669"/>
    <property type="project" value="InterPro"/>
</dbReference>
<keyword evidence="2" id="KW-1003">Cell membrane</keyword>
<feature type="transmembrane region" description="Helical" evidence="6">
    <location>
        <begin position="206"/>
        <end position="225"/>
    </location>
</feature>
<keyword evidence="8" id="KW-1185">Reference proteome</keyword>
<organism evidence="7 8">
    <name type="scientific">Malacoplasma iowae DK-CPA</name>
    <dbReference type="NCBI Taxonomy" id="1394179"/>
    <lineage>
        <taxon>Bacteria</taxon>
        <taxon>Bacillati</taxon>
        <taxon>Mycoplasmatota</taxon>
        <taxon>Mycoplasmoidales</taxon>
        <taxon>Mycoplasmoidaceae</taxon>
        <taxon>Malacoplasma</taxon>
    </lineage>
</organism>
<reference evidence="7 8" key="1">
    <citation type="journal article" date="2014" name="PLoS ONE">
        <title>Reduction of Hydrogen Peroxide Accumulation and Toxicity by a Catalase from Mycoplasma iowae.</title>
        <authorList>
            <person name="Pritchard R.E."/>
            <person name="Prassinos A.J."/>
            <person name="Osborne J.D."/>
            <person name="Raviv Z."/>
            <person name="Balish M.F."/>
        </authorList>
    </citation>
    <scope>NUCLEOTIDE SEQUENCE [LARGE SCALE GENOMIC DNA]</scope>
    <source>
        <strain evidence="7 8">DK-CPA</strain>
    </source>
</reference>